<evidence type="ECO:0000256" key="12">
    <source>
        <dbReference type="SAM" id="MobiDB-lite"/>
    </source>
</evidence>
<dbReference type="SMART" id="SM00856">
    <property type="entry name" value="PMEI"/>
    <property type="match status" value="1"/>
</dbReference>
<feature type="compositionally biased region" description="Polar residues" evidence="12">
    <location>
        <begin position="328"/>
        <end position="353"/>
    </location>
</feature>
<dbReference type="CDD" id="cd15798">
    <property type="entry name" value="PMEI-like_3"/>
    <property type="match status" value="1"/>
</dbReference>
<dbReference type="NCBIfam" id="TIGR01614">
    <property type="entry name" value="PME_inhib"/>
    <property type="match status" value="1"/>
</dbReference>
<comment type="pathway">
    <text evidence="1">Glycan metabolism; pectin degradation; 2-dehydro-3-deoxy-D-gluconate from pectin: step 1/5.</text>
</comment>
<dbReference type="InterPro" id="IPR033131">
    <property type="entry name" value="Pectinesterase_Asp_AS"/>
</dbReference>
<keyword evidence="7" id="KW-1015">Disulfide bond</keyword>
<feature type="domain" description="Pectinesterase inhibitor" evidence="13">
    <location>
        <begin position="40"/>
        <end position="186"/>
    </location>
</feature>
<evidence type="ECO:0000256" key="3">
    <source>
        <dbReference type="ARBA" id="ARBA00007786"/>
    </source>
</evidence>
<dbReference type="InterPro" id="IPR000070">
    <property type="entry name" value="Pectinesterase_cat"/>
</dbReference>
<keyword evidence="6" id="KW-0063">Aspartyl esterase</keyword>
<keyword evidence="5" id="KW-0378">Hydrolase</keyword>
<evidence type="ECO:0000256" key="10">
    <source>
        <dbReference type="ARBA" id="ARBA00057335"/>
    </source>
</evidence>
<feature type="compositionally biased region" description="Basic and acidic residues" evidence="12">
    <location>
        <begin position="524"/>
        <end position="538"/>
    </location>
</feature>
<accession>F2EFN5</accession>
<evidence type="ECO:0000256" key="2">
    <source>
        <dbReference type="ARBA" id="ARBA00006027"/>
    </source>
</evidence>
<sequence length="1147" mass="126574">MTNKAATASIIAAVGVVAVIGTIAAITTSKKASDDGGNMSTSIKLSQLCSSTLYPAKCETSLTPVVNESSNPEEVLRAALQVAMNEVGAAFAKYTEVGKGAADNITLSAIGECKKLLDDAIVDLKDMAGMRADQVVGQVNDLRVWLSGVMTYIYTCADGFDKPELKQAMDKLLTNSTELSSNALAIITRVGQFLHQGQDTKSGSTGGGSRRLLGWYLGDADDVESRRRLLAIDARLDEIADVRDASRRLLSETMDQITEMSHDGERHLQDVRDASRRLLSETMDQITEMSHDGERHLQDVRDASRRLLSETMDQITEMSHDGERHLQDVSTPNPTGNMSTPNPTGNASKSKVMSFGDGSSASMFFGVSNLTKEADFVRRRLLSMSFNDASSKNNEVKQYGEGNKRRLLSMSFNDASSENEVKQYGEGNKRKLLNDASSENEVKQYGEGNKRKLLNDASSENEVKQYGEGNKRKLLNDASSENEVKQYGEGNKRKLLNDASSENEVKQYGEGNKQKLLNDASSENEVKQYGEGNKRKLLNDASSENEVKQYGEGNKRKLLNDASSENEVKQYGEGNKRKLLNDASSENEVKQYGEGNKRRLMSMSFNDASSENEVKQYGEGNRRKLLDDTSSENEVKQYGEGNKRKLLNDASSENEVKQYGEGNKRRLLSMSFNNATSENEVKQYGEGNKRRLMSMSFNDASSENEVKQYGEGNRRRLLSTQMQSIADMSAQMNRRLLATELPEDLAGKRQLLSNKLLMINDVAKEANCQLEAIANGRFPEEEEDRRVLATEVIGTIDDLPNNHRRNLLSAGAFPEWVSSHARRLLQFPGVLQKPNAVVAADGSGNFKTITEALDSVPKKSTARFVIYVKAGDYKEYVTVNKDQANIFMYGDGPTKTRVIGDKSNKGGFATIATRTFSAEGNGFICKSMGFVNTAGPDGHQAVALHVQGDMSVFFNCRFEGYQDTLYVHANRQFFRNCEVLGTIDFIFGNSAAVFQNCLMTVRKPMDNQGNMVTAHGRTDPNMPTGIVLQGCKIVPEDALFPVRTTIPSYLGRPWKEYARTVVMESTIGDLIKPEGWSEWMGDLGLKTLYYAEYANTGPGAGTSKRVAWPGYRVIGQAEATKFTAGVFIDGMSWLKNTGTPNVMGFIK</sequence>
<evidence type="ECO:0000256" key="7">
    <source>
        <dbReference type="ARBA" id="ARBA00023157"/>
    </source>
</evidence>
<comment type="function">
    <text evidence="10">Acts in the modification of cell walls via demethylesterification of cell wall pectin.</text>
</comment>
<feature type="compositionally biased region" description="Basic and acidic residues" evidence="12">
    <location>
        <begin position="545"/>
        <end position="559"/>
    </location>
</feature>
<feature type="compositionally biased region" description="Basic and acidic residues" evidence="12">
    <location>
        <begin position="461"/>
        <end position="475"/>
    </location>
</feature>
<feature type="compositionally biased region" description="Basic and acidic residues" evidence="12">
    <location>
        <begin position="318"/>
        <end position="327"/>
    </location>
</feature>
<dbReference type="UniPathway" id="UPA00545">
    <property type="reaction ID" value="UER00823"/>
</dbReference>
<feature type="compositionally biased region" description="Basic and acidic residues" evidence="12">
    <location>
        <begin position="440"/>
        <end position="454"/>
    </location>
</feature>
<dbReference type="GO" id="GO:0004857">
    <property type="term" value="F:enzyme inhibitor activity"/>
    <property type="evidence" value="ECO:0007669"/>
    <property type="project" value="InterPro"/>
</dbReference>
<comment type="similarity">
    <text evidence="2">In the N-terminal section; belongs to the PMEI family.</text>
</comment>
<dbReference type="Pfam" id="PF04043">
    <property type="entry name" value="PMEI"/>
    <property type="match status" value="1"/>
</dbReference>
<evidence type="ECO:0000256" key="5">
    <source>
        <dbReference type="ARBA" id="ARBA00022801"/>
    </source>
</evidence>
<dbReference type="InterPro" id="IPR011050">
    <property type="entry name" value="Pectin_lyase_fold/virulence"/>
</dbReference>
<reference evidence="14" key="1">
    <citation type="journal article" date="2011" name="Plant Physiol.">
        <title>Comprehensive sequence analysis of 24,783 barley full-length cDNAs derived from 12 clone libraries.</title>
        <authorList>
            <person name="Matsumoto T."/>
            <person name="Tanaka T."/>
            <person name="Sakai H."/>
            <person name="Amano N."/>
            <person name="Kanamori H."/>
            <person name="Kurita K."/>
            <person name="Kikuta A."/>
            <person name="Kamiya K."/>
            <person name="Yamamoto M."/>
            <person name="Ikawa H."/>
            <person name="Fujii N."/>
            <person name="Hori K."/>
            <person name="Itoh T."/>
            <person name="Sato K."/>
        </authorList>
    </citation>
    <scope>NUCLEOTIDE SEQUENCE</scope>
    <source>
        <tissue evidence="14">Flower</tissue>
    </source>
</reference>
<dbReference type="GO" id="GO:0045490">
    <property type="term" value="P:pectin catabolic process"/>
    <property type="evidence" value="ECO:0007669"/>
    <property type="project" value="UniProtKB-UniPathway"/>
</dbReference>
<comment type="similarity">
    <text evidence="3">In the C-terminal section; belongs to the pectinesterase family.</text>
</comment>
<dbReference type="InterPro" id="IPR012334">
    <property type="entry name" value="Pectin_lyas_fold"/>
</dbReference>
<dbReference type="FunFam" id="2.160.20.10:FF:000001">
    <property type="entry name" value="Pectinesterase"/>
    <property type="match status" value="1"/>
</dbReference>
<dbReference type="SUPFAM" id="SSF101148">
    <property type="entry name" value="Plant invertase/pectin methylesterase inhibitor"/>
    <property type="match status" value="1"/>
</dbReference>
<feature type="region of interest" description="Disordered" evidence="12">
    <location>
        <begin position="418"/>
        <end position="576"/>
    </location>
</feature>
<evidence type="ECO:0000256" key="9">
    <source>
        <dbReference type="ARBA" id="ARBA00047928"/>
    </source>
</evidence>
<evidence type="ECO:0000259" key="13">
    <source>
        <dbReference type="SMART" id="SM00856"/>
    </source>
</evidence>
<dbReference type="Gene3D" id="2.160.20.10">
    <property type="entry name" value="Single-stranded right-handed beta-helix, Pectin lyase-like"/>
    <property type="match status" value="1"/>
</dbReference>
<keyword evidence="8" id="KW-0325">Glycoprotein</keyword>
<dbReference type="InterPro" id="IPR035513">
    <property type="entry name" value="Invertase/methylesterase_inhib"/>
</dbReference>
<organism evidence="14">
    <name type="scientific">Hordeum vulgare subsp. vulgare</name>
    <name type="common">Domesticated barley</name>
    <dbReference type="NCBI Taxonomy" id="112509"/>
    <lineage>
        <taxon>Eukaryota</taxon>
        <taxon>Viridiplantae</taxon>
        <taxon>Streptophyta</taxon>
        <taxon>Embryophyta</taxon>
        <taxon>Tracheophyta</taxon>
        <taxon>Spermatophyta</taxon>
        <taxon>Magnoliopsida</taxon>
        <taxon>Liliopsida</taxon>
        <taxon>Poales</taxon>
        <taxon>Poaceae</taxon>
        <taxon>BOP clade</taxon>
        <taxon>Pooideae</taxon>
        <taxon>Triticodae</taxon>
        <taxon>Triticeae</taxon>
        <taxon>Hordeinae</taxon>
        <taxon>Hordeum</taxon>
    </lineage>
</organism>
<dbReference type="PANTHER" id="PTHR31707">
    <property type="entry name" value="PECTINESTERASE"/>
    <property type="match status" value="1"/>
</dbReference>
<feature type="compositionally biased region" description="Basic and acidic residues" evidence="12">
    <location>
        <begin position="419"/>
        <end position="433"/>
    </location>
</feature>
<dbReference type="Pfam" id="PF01095">
    <property type="entry name" value="Pectinesterase"/>
    <property type="match status" value="1"/>
</dbReference>
<evidence type="ECO:0000256" key="8">
    <source>
        <dbReference type="ARBA" id="ARBA00023180"/>
    </source>
</evidence>
<evidence type="ECO:0000256" key="1">
    <source>
        <dbReference type="ARBA" id="ARBA00005184"/>
    </source>
</evidence>
<dbReference type="GO" id="GO:0030599">
    <property type="term" value="F:pectinesterase activity"/>
    <property type="evidence" value="ECO:0007669"/>
    <property type="project" value="UniProtKB-EC"/>
</dbReference>
<dbReference type="Gene3D" id="1.20.140.40">
    <property type="entry name" value="Invertase/pectin methylesterase inhibitor family protein"/>
    <property type="match status" value="1"/>
</dbReference>
<feature type="compositionally biased region" description="Basic and acidic residues" evidence="12">
    <location>
        <begin position="482"/>
        <end position="496"/>
    </location>
</feature>
<comment type="catalytic activity">
    <reaction evidence="9">
        <text>[(1-&gt;4)-alpha-D-galacturonosyl methyl ester](n) + n H2O = [(1-&gt;4)-alpha-D-galacturonosyl](n) + n methanol + n H(+)</text>
        <dbReference type="Rhea" id="RHEA:22380"/>
        <dbReference type="Rhea" id="RHEA-COMP:14570"/>
        <dbReference type="Rhea" id="RHEA-COMP:14573"/>
        <dbReference type="ChEBI" id="CHEBI:15377"/>
        <dbReference type="ChEBI" id="CHEBI:15378"/>
        <dbReference type="ChEBI" id="CHEBI:17790"/>
        <dbReference type="ChEBI" id="CHEBI:140522"/>
        <dbReference type="ChEBI" id="CHEBI:140523"/>
        <dbReference type="EC" id="3.1.1.11"/>
    </reaction>
</comment>
<feature type="compositionally biased region" description="Basic and acidic residues" evidence="12">
    <location>
        <begin position="566"/>
        <end position="576"/>
    </location>
</feature>
<dbReference type="AlphaFoldDB" id="F2EFN5"/>
<dbReference type="FunFam" id="1.20.140.40:FF:000001">
    <property type="entry name" value="Pectinesterase"/>
    <property type="match status" value="1"/>
</dbReference>
<evidence type="ECO:0000256" key="4">
    <source>
        <dbReference type="ARBA" id="ARBA00013229"/>
    </source>
</evidence>
<proteinExistence type="evidence at transcript level"/>
<dbReference type="SUPFAM" id="SSF51126">
    <property type="entry name" value="Pectin lyase-like"/>
    <property type="match status" value="1"/>
</dbReference>
<name>F2EFN5_HORVV</name>
<dbReference type="EMBL" id="AK374961">
    <property type="protein sequence ID" value="BAK06157.1"/>
    <property type="molecule type" value="mRNA"/>
</dbReference>
<feature type="active site" evidence="11">
    <location>
        <position position="984"/>
    </location>
</feature>
<dbReference type="PROSITE" id="PS00503">
    <property type="entry name" value="PECTINESTERASE_2"/>
    <property type="match status" value="1"/>
</dbReference>
<protein>
    <recommendedName>
        <fullName evidence="4">pectinesterase</fullName>
        <ecNumber evidence="4">3.1.1.11</ecNumber>
    </recommendedName>
</protein>
<evidence type="ECO:0000256" key="6">
    <source>
        <dbReference type="ARBA" id="ARBA00023085"/>
    </source>
</evidence>
<dbReference type="InterPro" id="IPR006501">
    <property type="entry name" value="Pectinesterase_inhib_dom"/>
</dbReference>
<dbReference type="EC" id="3.1.1.11" evidence="4"/>
<evidence type="ECO:0000256" key="11">
    <source>
        <dbReference type="PROSITE-ProRule" id="PRU10040"/>
    </source>
</evidence>
<dbReference type="GO" id="GO:0042545">
    <property type="term" value="P:cell wall modification"/>
    <property type="evidence" value="ECO:0007669"/>
    <property type="project" value="InterPro"/>
</dbReference>
<evidence type="ECO:0000313" key="14">
    <source>
        <dbReference type="EMBL" id="BAK06157.1"/>
    </source>
</evidence>
<feature type="region of interest" description="Disordered" evidence="12">
    <location>
        <begin position="318"/>
        <end position="353"/>
    </location>
</feature>